<evidence type="ECO:0000256" key="6">
    <source>
        <dbReference type="SAM" id="Phobius"/>
    </source>
</evidence>
<dbReference type="GO" id="GO:0016020">
    <property type="term" value="C:membrane"/>
    <property type="evidence" value="ECO:0007669"/>
    <property type="project" value="UniProtKB-SubCell"/>
</dbReference>
<proteinExistence type="inferred from homology"/>
<dbReference type="PANTHER" id="PTHR21716">
    <property type="entry name" value="TRANSMEMBRANE PROTEIN"/>
    <property type="match status" value="1"/>
</dbReference>
<feature type="transmembrane region" description="Helical" evidence="6">
    <location>
        <begin position="160"/>
        <end position="178"/>
    </location>
</feature>
<feature type="transmembrane region" description="Helical" evidence="6">
    <location>
        <begin position="220"/>
        <end position="252"/>
    </location>
</feature>
<organism evidence="7 8">
    <name type="scientific">Candidatus Uhrbacteria bacterium CG_4_9_14_3_um_filter_41_35</name>
    <dbReference type="NCBI Taxonomy" id="1975034"/>
    <lineage>
        <taxon>Bacteria</taxon>
        <taxon>Candidatus Uhriibacteriota</taxon>
    </lineage>
</organism>
<accession>A0A2M7XFP3</accession>
<dbReference type="EMBL" id="PFWT01000009">
    <property type="protein sequence ID" value="PJA46693.1"/>
    <property type="molecule type" value="Genomic_DNA"/>
</dbReference>
<feature type="transmembrane region" description="Helical" evidence="6">
    <location>
        <begin position="310"/>
        <end position="343"/>
    </location>
</feature>
<feature type="transmembrane region" description="Helical" evidence="6">
    <location>
        <begin position="264"/>
        <end position="289"/>
    </location>
</feature>
<feature type="transmembrane region" description="Helical" evidence="6">
    <location>
        <begin position="21"/>
        <end position="39"/>
    </location>
</feature>
<dbReference type="Proteomes" id="UP000231263">
    <property type="component" value="Unassembled WGS sequence"/>
</dbReference>
<dbReference type="AlphaFoldDB" id="A0A2M7XFP3"/>
<evidence type="ECO:0008006" key="9">
    <source>
        <dbReference type="Google" id="ProtNLM"/>
    </source>
</evidence>
<evidence type="ECO:0000256" key="4">
    <source>
        <dbReference type="ARBA" id="ARBA00022989"/>
    </source>
</evidence>
<protein>
    <recommendedName>
        <fullName evidence="9">AI-2E family transporter</fullName>
    </recommendedName>
</protein>
<evidence type="ECO:0000256" key="1">
    <source>
        <dbReference type="ARBA" id="ARBA00004141"/>
    </source>
</evidence>
<feature type="transmembrane region" description="Helical" evidence="6">
    <location>
        <begin position="45"/>
        <end position="63"/>
    </location>
</feature>
<dbReference type="PANTHER" id="PTHR21716:SF62">
    <property type="entry name" value="TRANSPORT PROTEIN YDBI-RELATED"/>
    <property type="match status" value="1"/>
</dbReference>
<sequence>MPRSKTKGVSAREVQVKISTSTIFQVFAIIAGGLLIFFLRDLLAIFLASLMLAALIEPAAAWFKKRGISKGIGIGLVYLGILIVLTGGLLLIVPRTLAQTQEIAERYAPAINKLKETEPIIGGIIDGNLFEQNLTEVVSHIQESGISSAVPVLATYVTETFQVILTILLVLVLAYYMVMEEDFFKAGFVKWLASTKYNKFSKTIGPRMRDRLGTWLRAELLVMVIIFALTFIVLSVLQVPFALVLALIAGLLEIVPYIGPILSVIPAVIIALSISPLQAVFVALFYFLIQQLEADVLSPKIMQKVTGLNPVIGIFAILIGLKVAGFFGGLLAIPTVIAISVLIDELSKNNK</sequence>
<evidence type="ECO:0000313" key="7">
    <source>
        <dbReference type="EMBL" id="PJA46693.1"/>
    </source>
</evidence>
<dbReference type="Pfam" id="PF01594">
    <property type="entry name" value="AI-2E_transport"/>
    <property type="match status" value="1"/>
</dbReference>
<evidence type="ECO:0000256" key="2">
    <source>
        <dbReference type="ARBA" id="ARBA00009773"/>
    </source>
</evidence>
<feature type="transmembrane region" description="Helical" evidence="6">
    <location>
        <begin position="75"/>
        <end position="93"/>
    </location>
</feature>
<comment type="similarity">
    <text evidence="2">Belongs to the autoinducer-2 exporter (AI-2E) (TC 2.A.86) family.</text>
</comment>
<evidence type="ECO:0000256" key="3">
    <source>
        <dbReference type="ARBA" id="ARBA00022692"/>
    </source>
</evidence>
<evidence type="ECO:0000256" key="5">
    <source>
        <dbReference type="ARBA" id="ARBA00023136"/>
    </source>
</evidence>
<evidence type="ECO:0000313" key="8">
    <source>
        <dbReference type="Proteomes" id="UP000231263"/>
    </source>
</evidence>
<dbReference type="GO" id="GO:0055085">
    <property type="term" value="P:transmembrane transport"/>
    <property type="evidence" value="ECO:0007669"/>
    <property type="project" value="TreeGrafter"/>
</dbReference>
<comment type="subcellular location">
    <subcellularLocation>
        <location evidence="1">Membrane</location>
        <topology evidence="1">Multi-pass membrane protein</topology>
    </subcellularLocation>
</comment>
<keyword evidence="3 6" id="KW-0812">Transmembrane</keyword>
<keyword evidence="5 6" id="KW-0472">Membrane</keyword>
<comment type="caution">
    <text evidence="7">The sequence shown here is derived from an EMBL/GenBank/DDBJ whole genome shotgun (WGS) entry which is preliminary data.</text>
</comment>
<reference evidence="8" key="1">
    <citation type="submission" date="2017-09" db="EMBL/GenBank/DDBJ databases">
        <title>Depth-based differentiation of microbial function through sediment-hosted aquifers and enrichment of novel symbionts in the deep terrestrial subsurface.</title>
        <authorList>
            <person name="Probst A.J."/>
            <person name="Ladd B."/>
            <person name="Jarett J.K."/>
            <person name="Geller-Mcgrath D.E."/>
            <person name="Sieber C.M.K."/>
            <person name="Emerson J.B."/>
            <person name="Anantharaman K."/>
            <person name="Thomas B.C."/>
            <person name="Malmstrom R."/>
            <person name="Stieglmeier M."/>
            <person name="Klingl A."/>
            <person name="Woyke T."/>
            <person name="Ryan C.M."/>
            <person name="Banfield J.F."/>
        </authorList>
    </citation>
    <scope>NUCLEOTIDE SEQUENCE [LARGE SCALE GENOMIC DNA]</scope>
</reference>
<gene>
    <name evidence="7" type="ORF">CO173_02910</name>
</gene>
<dbReference type="InterPro" id="IPR002549">
    <property type="entry name" value="AI-2E-like"/>
</dbReference>
<keyword evidence="4 6" id="KW-1133">Transmembrane helix</keyword>
<name>A0A2M7XFP3_9BACT</name>